<sequence>MFFTEFRGKYSWKAVQ</sequence>
<dbReference type="AlphaFoldDB" id="A0A0A8Y2U7"/>
<proteinExistence type="predicted"/>
<reference evidence="1" key="2">
    <citation type="journal article" date="2015" name="Data Brief">
        <title>Shoot transcriptome of the giant reed, Arundo donax.</title>
        <authorList>
            <person name="Barrero R.A."/>
            <person name="Guerrero F.D."/>
            <person name="Moolhuijzen P."/>
            <person name="Goolsby J.A."/>
            <person name="Tidwell J."/>
            <person name="Bellgard S.E."/>
            <person name="Bellgard M.I."/>
        </authorList>
    </citation>
    <scope>NUCLEOTIDE SEQUENCE</scope>
    <source>
        <tissue evidence="1">Shoot tissue taken approximately 20 cm above the soil surface</tissue>
    </source>
</reference>
<protein>
    <submittedName>
        <fullName evidence="1">Uncharacterized protein</fullName>
    </submittedName>
</protein>
<organism evidence="1">
    <name type="scientific">Arundo donax</name>
    <name type="common">Giant reed</name>
    <name type="synonym">Donax arundinaceus</name>
    <dbReference type="NCBI Taxonomy" id="35708"/>
    <lineage>
        <taxon>Eukaryota</taxon>
        <taxon>Viridiplantae</taxon>
        <taxon>Streptophyta</taxon>
        <taxon>Embryophyta</taxon>
        <taxon>Tracheophyta</taxon>
        <taxon>Spermatophyta</taxon>
        <taxon>Magnoliopsida</taxon>
        <taxon>Liliopsida</taxon>
        <taxon>Poales</taxon>
        <taxon>Poaceae</taxon>
        <taxon>PACMAD clade</taxon>
        <taxon>Arundinoideae</taxon>
        <taxon>Arundineae</taxon>
        <taxon>Arundo</taxon>
    </lineage>
</organism>
<name>A0A0A8Y2U7_ARUDO</name>
<dbReference type="EMBL" id="GBRH01277359">
    <property type="protein sequence ID" value="JAD20536.1"/>
    <property type="molecule type" value="Transcribed_RNA"/>
</dbReference>
<accession>A0A0A8Y2U7</accession>
<reference evidence="1" key="1">
    <citation type="submission" date="2014-09" db="EMBL/GenBank/DDBJ databases">
        <authorList>
            <person name="Magalhaes I.L.F."/>
            <person name="Oliveira U."/>
            <person name="Santos F.R."/>
            <person name="Vidigal T.H.D.A."/>
            <person name="Brescovit A.D."/>
            <person name="Santos A.J."/>
        </authorList>
    </citation>
    <scope>NUCLEOTIDE SEQUENCE</scope>
    <source>
        <tissue evidence="1">Shoot tissue taken approximately 20 cm above the soil surface</tissue>
    </source>
</reference>
<evidence type="ECO:0000313" key="1">
    <source>
        <dbReference type="EMBL" id="JAD20536.1"/>
    </source>
</evidence>